<reference evidence="1" key="1">
    <citation type="submission" date="2018-05" db="EMBL/GenBank/DDBJ databases">
        <title>Draft genome of Mucuna pruriens seed.</title>
        <authorList>
            <person name="Nnadi N.E."/>
            <person name="Vos R."/>
            <person name="Hasami M.H."/>
            <person name="Devisetty U.K."/>
            <person name="Aguiy J.C."/>
        </authorList>
    </citation>
    <scope>NUCLEOTIDE SEQUENCE [LARGE SCALE GENOMIC DNA]</scope>
    <source>
        <strain evidence="1">JCA_2017</strain>
    </source>
</reference>
<name>A0A371H458_MUCPR</name>
<sequence length="98" mass="10933">MTSLLDKYGVVHRIAIAYHPQTNGQAKNCILNSVRDVSLPDRLRQNRTSSLLGSQAMQSGLRIKLARKGSSSYPEEGVSSKLRSRWDGPFVITNVFRT</sequence>
<dbReference type="Proteomes" id="UP000257109">
    <property type="component" value="Unassembled WGS sequence"/>
</dbReference>
<dbReference type="EMBL" id="QJKJ01003620">
    <property type="protein sequence ID" value="RDX97569.1"/>
    <property type="molecule type" value="Genomic_DNA"/>
</dbReference>
<dbReference type="AlphaFoldDB" id="A0A371H458"/>
<protein>
    <recommendedName>
        <fullName evidence="3">Integrase catalytic domain-containing protein</fullName>
    </recommendedName>
</protein>
<comment type="caution">
    <text evidence="1">The sequence shown here is derived from an EMBL/GenBank/DDBJ whole genome shotgun (WGS) entry which is preliminary data.</text>
</comment>
<accession>A0A371H458</accession>
<gene>
    <name evidence="1" type="ORF">CR513_19658</name>
</gene>
<evidence type="ECO:0000313" key="1">
    <source>
        <dbReference type="EMBL" id="RDX97569.1"/>
    </source>
</evidence>
<evidence type="ECO:0008006" key="3">
    <source>
        <dbReference type="Google" id="ProtNLM"/>
    </source>
</evidence>
<feature type="non-terminal residue" evidence="1">
    <location>
        <position position="1"/>
    </location>
</feature>
<proteinExistence type="predicted"/>
<dbReference type="OrthoDB" id="1903608at2759"/>
<feature type="non-terminal residue" evidence="1">
    <location>
        <position position="98"/>
    </location>
</feature>
<evidence type="ECO:0000313" key="2">
    <source>
        <dbReference type="Proteomes" id="UP000257109"/>
    </source>
</evidence>
<organism evidence="1 2">
    <name type="scientific">Mucuna pruriens</name>
    <name type="common">Velvet bean</name>
    <name type="synonym">Dolichos pruriens</name>
    <dbReference type="NCBI Taxonomy" id="157652"/>
    <lineage>
        <taxon>Eukaryota</taxon>
        <taxon>Viridiplantae</taxon>
        <taxon>Streptophyta</taxon>
        <taxon>Embryophyta</taxon>
        <taxon>Tracheophyta</taxon>
        <taxon>Spermatophyta</taxon>
        <taxon>Magnoliopsida</taxon>
        <taxon>eudicotyledons</taxon>
        <taxon>Gunneridae</taxon>
        <taxon>Pentapetalae</taxon>
        <taxon>rosids</taxon>
        <taxon>fabids</taxon>
        <taxon>Fabales</taxon>
        <taxon>Fabaceae</taxon>
        <taxon>Papilionoideae</taxon>
        <taxon>50 kb inversion clade</taxon>
        <taxon>NPAAA clade</taxon>
        <taxon>indigoferoid/millettioid clade</taxon>
        <taxon>Phaseoleae</taxon>
        <taxon>Mucuna</taxon>
    </lineage>
</organism>
<keyword evidence="2" id="KW-1185">Reference proteome</keyword>